<dbReference type="InterPro" id="IPR005119">
    <property type="entry name" value="LysR_subst-bd"/>
</dbReference>
<sequence length="295" mass="31783">MAFSRDTLRTFLAVLDHGSFSAAARQLGRVPSAVSMAVSQLEAELDLVLFDRSTRKALPTPAALALEPQARQAASQLNLLDAHALQLHQGLERRLSLAMAPELQSGPWSRPLASLAREFPALEVEVRSAPQAEAIRLLHAGEVQLALVFERPGIDEREAFQEAGSQVLVAVAAPDFAPGPLDEREMATRRQIIVASGAPTASDPQIVLAHRVWLCDSHLAALELVQAGVGWAYLPEPLVAPLVAGGSLETLRFDNMSSHLRIGVDIVWLKANPTGLGARRYLALMREQLASSTPV</sequence>
<evidence type="ECO:0000313" key="7">
    <source>
        <dbReference type="Proteomes" id="UP000501237"/>
    </source>
</evidence>
<evidence type="ECO:0000313" key="6">
    <source>
        <dbReference type="EMBL" id="BCA29000.1"/>
    </source>
</evidence>
<dbReference type="InterPro" id="IPR036388">
    <property type="entry name" value="WH-like_DNA-bd_sf"/>
</dbReference>
<evidence type="ECO:0000259" key="5">
    <source>
        <dbReference type="PROSITE" id="PS50931"/>
    </source>
</evidence>
<dbReference type="PANTHER" id="PTHR30126">
    <property type="entry name" value="HTH-TYPE TRANSCRIPTIONAL REGULATOR"/>
    <property type="match status" value="1"/>
</dbReference>
<evidence type="ECO:0000256" key="4">
    <source>
        <dbReference type="ARBA" id="ARBA00023163"/>
    </source>
</evidence>
<dbReference type="InterPro" id="IPR000847">
    <property type="entry name" value="LysR_HTH_N"/>
</dbReference>
<dbReference type="GO" id="GO:0000976">
    <property type="term" value="F:transcription cis-regulatory region binding"/>
    <property type="evidence" value="ECO:0007669"/>
    <property type="project" value="TreeGrafter"/>
</dbReference>
<dbReference type="InterPro" id="IPR036390">
    <property type="entry name" value="WH_DNA-bd_sf"/>
</dbReference>
<accession>A0A679GNZ2</accession>
<protein>
    <submittedName>
        <fullName evidence="6">Transcriptional regulator</fullName>
    </submittedName>
</protein>
<evidence type="ECO:0000256" key="1">
    <source>
        <dbReference type="ARBA" id="ARBA00009437"/>
    </source>
</evidence>
<gene>
    <name evidence="6" type="ORF">PtoMrB4_29770</name>
</gene>
<dbReference type="SUPFAM" id="SSF46785">
    <property type="entry name" value="Winged helix' DNA-binding domain"/>
    <property type="match status" value="1"/>
</dbReference>
<comment type="similarity">
    <text evidence="1">Belongs to the LysR transcriptional regulatory family.</text>
</comment>
<keyword evidence="4" id="KW-0804">Transcription</keyword>
<dbReference type="Pfam" id="PF03466">
    <property type="entry name" value="LysR_substrate"/>
    <property type="match status" value="1"/>
</dbReference>
<dbReference type="PROSITE" id="PS50931">
    <property type="entry name" value="HTH_LYSR"/>
    <property type="match status" value="1"/>
</dbReference>
<evidence type="ECO:0000256" key="3">
    <source>
        <dbReference type="ARBA" id="ARBA00023125"/>
    </source>
</evidence>
<dbReference type="Gene3D" id="1.10.10.10">
    <property type="entry name" value="Winged helix-like DNA-binding domain superfamily/Winged helix DNA-binding domain"/>
    <property type="match status" value="1"/>
</dbReference>
<dbReference type="CDD" id="cd05466">
    <property type="entry name" value="PBP2_LTTR_substrate"/>
    <property type="match status" value="1"/>
</dbReference>
<dbReference type="RefSeq" id="WP_172433763.1">
    <property type="nucleotide sequence ID" value="NZ_AP022642.1"/>
</dbReference>
<keyword evidence="2" id="KW-0805">Transcription regulation</keyword>
<proteinExistence type="inferred from homology"/>
<feature type="domain" description="HTH lysR-type" evidence="5">
    <location>
        <begin position="8"/>
        <end position="60"/>
    </location>
</feature>
<dbReference type="Pfam" id="PF00126">
    <property type="entry name" value="HTH_1"/>
    <property type="match status" value="1"/>
</dbReference>
<organism evidence="6 7">
    <name type="scientific">Metapseudomonas otitidis</name>
    <dbReference type="NCBI Taxonomy" id="319939"/>
    <lineage>
        <taxon>Bacteria</taxon>
        <taxon>Pseudomonadati</taxon>
        <taxon>Pseudomonadota</taxon>
        <taxon>Gammaproteobacteria</taxon>
        <taxon>Pseudomonadales</taxon>
        <taxon>Pseudomonadaceae</taxon>
        <taxon>Metapseudomonas</taxon>
    </lineage>
</organism>
<dbReference type="GeneID" id="57398193"/>
<dbReference type="EMBL" id="AP022642">
    <property type="protein sequence ID" value="BCA29000.1"/>
    <property type="molecule type" value="Genomic_DNA"/>
</dbReference>
<dbReference type="KEGG" id="poj:PtoMrB4_29770"/>
<evidence type="ECO:0000256" key="2">
    <source>
        <dbReference type="ARBA" id="ARBA00023015"/>
    </source>
</evidence>
<dbReference type="GO" id="GO:0003700">
    <property type="term" value="F:DNA-binding transcription factor activity"/>
    <property type="evidence" value="ECO:0007669"/>
    <property type="project" value="InterPro"/>
</dbReference>
<keyword evidence="3" id="KW-0238">DNA-binding</keyword>
<name>A0A679GNZ2_9GAMM</name>
<dbReference type="Gene3D" id="3.40.190.290">
    <property type="match status" value="1"/>
</dbReference>
<dbReference type="PANTHER" id="PTHR30126:SF91">
    <property type="entry name" value="LYSR FAMILY TRANSCRIPTIONAL REGULATOR"/>
    <property type="match status" value="1"/>
</dbReference>
<dbReference type="AlphaFoldDB" id="A0A679GNZ2"/>
<dbReference type="Proteomes" id="UP000501237">
    <property type="component" value="Chromosome"/>
</dbReference>
<dbReference type="SUPFAM" id="SSF53850">
    <property type="entry name" value="Periplasmic binding protein-like II"/>
    <property type="match status" value="1"/>
</dbReference>
<reference evidence="6 7" key="1">
    <citation type="journal article" date="2020" name="Microbiol. Resour. Announc.">
        <title>Complete genome sequence of Pseudomonas otitidis strain MrB4, isolated from Lake Biwa in Japan.</title>
        <authorList>
            <person name="Miyazaki K."/>
            <person name="Hase E."/>
            <person name="Maruya T."/>
        </authorList>
    </citation>
    <scope>NUCLEOTIDE SEQUENCE [LARGE SCALE GENOMIC DNA]</scope>
    <source>
        <strain evidence="6 7">MrB4</strain>
    </source>
</reference>